<dbReference type="InterPro" id="IPR012902">
    <property type="entry name" value="N_methyl_site"/>
</dbReference>
<comment type="subcellular location">
    <subcellularLocation>
        <location evidence="1 9">Cell inner membrane</location>
        <topology evidence="1 9">Single-pass membrane protein</topology>
    </subcellularLocation>
</comment>
<organism evidence="11 12">
    <name type="scientific">Zooshikella ganghwensis</name>
    <dbReference type="NCBI Taxonomy" id="202772"/>
    <lineage>
        <taxon>Bacteria</taxon>
        <taxon>Pseudomonadati</taxon>
        <taxon>Pseudomonadota</taxon>
        <taxon>Gammaproteobacteria</taxon>
        <taxon>Oceanospirillales</taxon>
        <taxon>Zooshikellaceae</taxon>
        <taxon>Zooshikella</taxon>
    </lineage>
</organism>
<dbReference type="GO" id="GO:0015627">
    <property type="term" value="C:type II protein secretion system complex"/>
    <property type="evidence" value="ECO:0007669"/>
    <property type="project" value="UniProtKB-UniRule"/>
</dbReference>
<dbReference type="Pfam" id="PF02501">
    <property type="entry name" value="T2SSI"/>
    <property type="match status" value="1"/>
</dbReference>
<keyword evidence="12" id="KW-1185">Reference proteome</keyword>
<keyword evidence="3" id="KW-1003">Cell membrane</keyword>
<dbReference type="NCBIfam" id="TIGR01707">
    <property type="entry name" value="gspI"/>
    <property type="match status" value="1"/>
</dbReference>
<evidence type="ECO:0000259" key="10">
    <source>
        <dbReference type="Pfam" id="PF02501"/>
    </source>
</evidence>
<proteinExistence type="inferred from homology"/>
<keyword evidence="4 9" id="KW-0488">Methylation</keyword>
<dbReference type="AlphaFoldDB" id="A0A4P9VRT4"/>
<dbReference type="InterPro" id="IPR010052">
    <property type="entry name" value="T2SS_protein-GspI"/>
</dbReference>
<feature type="domain" description="Type II secretion system protein GspI C-terminal" evidence="10">
    <location>
        <begin position="48"/>
        <end position="129"/>
    </location>
</feature>
<accession>A0A4P9VRT4</accession>
<dbReference type="Proteomes" id="UP000257039">
    <property type="component" value="Unassembled WGS sequence"/>
</dbReference>
<comment type="caution">
    <text evidence="11">The sequence shown here is derived from an EMBL/GenBank/DDBJ whole genome shotgun (WGS) entry which is preliminary data.</text>
</comment>
<dbReference type="Gene3D" id="3.30.1300.30">
    <property type="entry name" value="GSPII I/J protein-like"/>
    <property type="match status" value="1"/>
</dbReference>
<evidence type="ECO:0000256" key="3">
    <source>
        <dbReference type="ARBA" id="ARBA00022475"/>
    </source>
</evidence>
<dbReference type="PANTHER" id="PTHR38779">
    <property type="entry name" value="TYPE II SECRETION SYSTEM PROTEIN I-RELATED"/>
    <property type="match status" value="1"/>
</dbReference>
<dbReference type="PROSITE" id="PS00409">
    <property type="entry name" value="PROKAR_NTER_METHYL"/>
    <property type="match status" value="1"/>
</dbReference>
<keyword evidence="6" id="KW-0812">Transmembrane</keyword>
<evidence type="ECO:0000256" key="1">
    <source>
        <dbReference type="ARBA" id="ARBA00004377"/>
    </source>
</evidence>
<comment type="PTM">
    <text evidence="9">Cleaved by prepilin peptidase.</text>
</comment>
<name>A0A4P9VRT4_9GAMM</name>
<dbReference type="SUPFAM" id="SSF54523">
    <property type="entry name" value="Pili subunits"/>
    <property type="match status" value="2"/>
</dbReference>
<comment type="subunit">
    <text evidence="9">Type II secretion is composed of four main components: the outer membrane complex, the inner membrane complex, the cytoplasmic secretion ATPase and the periplasm-spanning pseudopilus.</text>
</comment>
<dbReference type="EMBL" id="NDXW01000001">
    <property type="protein sequence ID" value="RDH44872.1"/>
    <property type="molecule type" value="Genomic_DNA"/>
</dbReference>
<evidence type="ECO:0000256" key="7">
    <source>
        <dbReference type="ARBA" id="ARBA00022989"/>
    </source>
</evidence>
<protein>
    <recommendedName>
        <fullName evidence="9">Type II secretion system protein I</fullName>
        <shortName evidence="9">T2SS minor pseudopilin I</shortName>
    </recommendedName>
</protein>
<evidence type="ECO:0000313" key="12">
    <source>
        <dbReference type="Proteomes" id="UP000257039"/>
    </source>
</evidence>
<dbReference type="InterPro" id="IPR003413">
    <property type="entry name" value="T2SS_GspI_C"/>
</dbReference>
<dbReference type="Pfam" id="PF07963">
    <property type="entry name" value="N_methyl"/>
    <property type="match status" value="1"/>
</dbReference>
<dbReference type="GO" id="GO:0005886">
    <property type="term" value="C:plasma membrane"/>
    <property type="evidence" value="ECO:0007669"/>
    <property type="project" value="UniProtKB-SubCell"/>
</dbReference>
<dbReference type="NCBIfam" id="TIGR02532">
    <property type="entry name" value="IV_pilin_GFxxxE"/>
    <property type="match status" value="1"/>
</dbReference>
<evidence type="ECO:0000256" key="9">
    <source>
        <dbReference type="RuleBase" id="RU368030"/>
    </source>
</evidence>
<gene>
    <name evidence="11" type="primary">gspI</name>
    <name evidence="11" type="ORF">B9G39_16320</name>
</gene>
<keyword evidence="8" id="KW-0472">Membrane</keyword>
<evidence type="ECO:0000256" key="8">
    <source>
        <dbReference type="ARBA" id="ARBA00023136"/>
    </source>
</evidence>
<dbReference type="GO" id="GO:0015628">
    <property type="term" value="P:protein secretion by the type II secretion system"/>
    <property type="evidence" value="ECO:0007669"/>
    <property type="project" value="UniProtKB-UniRule"/>
</dbReference>
<evidence type="ECO:0000256" key="4">
    <source>
        <dbReference type="ARBA" id="ARBA00022481"/>
    </source>
</evidence>
<evidence type="ECO:0000256" key="5">
    <source>
        <dbReference type="ARBA" id="ARBA00022519"/>
    </source>
</evidence>
<evidence type="ECO:0000313" key="11">
    <source>
        <dbReference type="EMBL" id="RDH44872.1"/>
    </source>
</evidence>
<reference evidence="11 12" key="1">
    <citation type="submission" date="2017-04" db="EMBL/GenBank/DDBJ databases">
        <title>Draft genome sequence of Zooshikella ganghwensis VG4 isolated from Red Sea sediments.</title>
        <authorList>
            <person name="Rehman Z."/>
            <person name="Alam I."/>
            <person name="Kamau A."/>
            <person name="Bajic V."/>
            <person name="Leiknes T."/>
        </authorList>
    </citation>
    <scope>NUCLEOTIDE SEQUENCE [LARGE SCALE GENOMIC DNA]</scope>
    <source>
        <strain evidence="11 12">VG4</strain>
    </source>
</reference>
<sequence length="135" mass="15009">MVLMALKLKQKSKGFTLLEVMIALAIFASAAAVVAMSGSTGVRQAAYLEDKILAGWVAENYLNQLKLSRDWPDTGDKQASVRFAERDWQVIAEIKTTGQDGFRRVEVAVIPEQGGSVNKERSLYRMIGFLRKQSE</sequence>
<comment type="function">
    <text evidence="9">Component of the type II secretion system required for the energy-dependent secretion of extracellular factors such as proteases and toxins from the periplasm.</text>
</comment>
<dbReference type="InterPro" id="IPR045584">
    <property type="entry name" value="Pilin-like"/>
</dbReference>
<keyword evidence="7" id="KW-1133">Transmembrane helix</keyword>
<keyword evidence="5 9" id="KW-0997">Cell inner membrane</keyword>
<dbReference type="PANTHER" id="PTHR38779:SF2">
    <property type="entry name" value="TYPE II SECRETION SYSTEM PROTEIN I-RELATED"/>
    <property type="match status" value="1"/>
</dbReference>
<comment type="similarity">
    <text evidence="2 9">Belongs to the GSP I family.</text>
</comment>
<evidence type="ECO:0000256" key="2">
    <source>
        <dbReference type="ARBA" id="ARBA00008358"/>
    </source>
</evidence>
<evidence type="ECO:0000256" key="6">
    <source>
        <dbReference type="ARBA" id="ARBA00022692"/>
    </source>
</evidence>